<sequence length="60" mass="6994">MSIRKVKCTLCGKEETEQNAMEQNWTPYFYDGATERDYACPACTSEFLTMDENGEHMIKF</sequence>
<dbReference type="EMBL" id="MT142616">
    <property type="protein sequence ID" value="QJA86129.1"/>
    <property type="molecule type" value="Genomic_DNA"/>
</dbReference>
<protein>
    <submittedName>
        <fullName evidence="1">Uncharacterized protein</fullName>
    </submittedName>
</protein>
<evidence type="ECO:0000313" key="1">
    <source>
        <dbReference type="EMBL" id="QJA86129.1"/>
    </source>
</evidence>
<organism evidence="1">
    <name type="scientific">viral metagenome</name>
    <dbReference type="NCBI Taxonomy" id="1070528"/>
    <lineage>
        <taxon>unclassified sequences</taxon>
        <taxon>metagenomes</taxon>
        <taxon>organismal metagenomes</taxon>
    </lineage>
</organism>
<dbReference type="AlphaFoldDB" id="A0A6M3KVV6"/>
<name>A0A6M3KVV6_9ZZZZ</name>
<accession>A0A6M3KVV6</accession>
<gene>
    <name evidence="1" type="ORF">MM415B02127_0017</name>
</gene>
<reference evidence="1" key="1">
    <citation type="submission" date="2020-03" db="EMBL/GenBank/DDBJ databases">
        <title>The deep terrestrial virosphere.</title>
        <authorList>
            <person name="Holmfeldt K."/>
            <person name="Nilsson E."/>
            <person name="Simone D."/>
            <person name="Lopez-Fernandez M."/>
            <person name="Wu X."/>
            <person name="de Brujin I."/>
            <person name="Lundin D."/>
            <person name="Andersson A."/>
            <person name="Bertilsson S."/>
            <person name="Dopson M."/>
        </authorList>
    </citation>
    <scope>NUCLEOTIDE SEQUENCE</scope>
    <source>
        <strain evidence="1">MM415B02127</strain>
    </source>
</reference>
<proteinExistence type="predicted"/>